<dbReference type="InterPro" id="IPR051504">
    <property type="entry name" value="Plant_metabolite_acyltrans"/>
</dbReference>
<dbReference type="InterPro" id="IPR023213">
    <property type="entry name" value="CAT-like_dom_sf"/>
</dbReference>
<name>A0AA88R5N1_9ASTE</name>
<dbReference type="Gene3D" id="3.30.559.10">
    <property type="entry name" value="Chloramphenicol acetyltransferase-like domain"/>
    <property type="match status" value="2"/>
</dbReference>
<dbReference type="GO" id="GO:0016747">
    <property type="term" value="F:acyltransferase activity, transferring groups other than amino-acyl groups"/>
    <property type="evidence" value="ECO:0007669"/>
    <property type="project" value="UniProtKB-ARBA"/>
</dbReference>
<protein>
    <submittedName>
        <fullName evidence="3">Uncharacterized protein</fullName>
    </submittedName>
</protein>
<gene>
    <name evidence="3" type="ORF">RJ640_014593</name>
</gene>
<organism evidence="3 4">
    <name type="scientific">Escallonia rubra</name>
    <dbReference type="NCBI Taxonomy" id="112253"/>
    <lineage>
        <taxon>Eukaryota</taxon>
        <taxon>Viridiplantae</taxon>
        <taxon>Streptophyta</taxon>
        <taxon>Embryophyta</taxon>
        <taxon>Tracheophyta</taxon>
        <taxon>Spermatophyta</taxon>
        <taxon>Magnoliopsida</taxon>
        <taxon>eudicotyledons</taxon>
        <taxon>Gunneridae</taxon>
        <taxon>Pentapetalae</taxon>
        <taxon>asterids</taxon>
        <taxon>campanulids</taxon>
        <taxon>Escalloniales</taxon>
        <taxon>Escalloniaceae</taxon>
        <taxon>Escallonia</taxon>
    </lineage>
</organism>
<evidence type="ECO:0000256" key="2">
    <source>
        <dbReference type="ARBA" id="ARBA00023315"/>
    </source>
</evidence>
<dbReference type="AlphaFoldDB" id="A0AA88R5N1"/>
<dbReference type="EMBL" id="JAVXUO010002156">
    <property type="protein sequence ID" value="KAK2975770.1"/>
    <property type="molecule type" value="Genomic_DNA"/>
</dbReference>
<proteinExistence type="predicted"/>
<evidence type="ECO:0000313" key="3">
    <source>
        <dbReference type="EMBL" id="KAK2975770.1"/>
    </source>
</evidence>
<keyword evidence="1" id="KW-0808">Transferase</keyword>
<dbReference type="Proteomes" id="UP001187471">
    <property type="component" value="Unassembled WGS sequence"/>
</dbReference>
<comment type="caution">
    <text evidence="3">The sequence shown here is derived from an EMBL/GenBank/DDBJ whole genome shotgun (WGS) entry which is preliminary data.</text>
</comment>
<evidence type="ECO:0000256" key="1">
    <source>
        <dbReference type="ARBA" id="ARBA00022679"/>
    </source>
</evidence>
<sequence>MASTKVTVFEQCRVGPQPTDEPELLEKSLPLTFFDVPWLSLPPVKHLLFYEFPQSKIYFTETLIPKLKHSLSVTLKQFFPLAGNLIIFPNSSPARKPIIRYLNGDSVSVTFAEDSSGDFKYLTRNQARHTSKFYPLVPQLPQVSNVDDTVVVPLLAVKFTLFPDAGMCVGFTMHHITGDASALINCIASFASLTKFEGEANKSLPPFLDRKVIGDRNGLEEILWKQIGDIKYVETPYIHKVRATFVITKSDVEKLKKAVLGLRPTLSYASTFTVACAYVWICFAKLRAKCAKELDERVENFFWTAECRGRLDPPAPANYFGNCLIPFFATAKTSELVMGDGLATAAEMIGEAIRKKLHKGEDVLKGFENWMVDFGRIKANDEPVVSVVGSPKFSFYGVDFGWGRPIKSEIVSIDNFEGCFSLNDGKDSEGGYMEIGLSFPELEMDAFATIFADGLESL</sequence>
<evidence type="ECO:0000313" key="4">
    <source>
        <dbReference type="Proteomes" id="UP001187471"/>
    </source>
</evidence>
<dbReference type="Pfam" id="PF02458">
    <property type="entry name" value="Transferase"/>
    <property type="match status" value="1"/>
</dbReference>
<keyword evidence="4" id="KW-1185">Reference proteome</keyword>
<keyword evidence="2" id="KW-0012">Acyltransferase</keyword>
<reference evidence="3" key="1">
    <citation type="submission" date="2022-12" db="EMBL/GenBank/DDBJ databases">
        <title>Draft genome assemblies for two species of Escallonia (Escalloniales).</title>
        <authorList>
            <person name="Chanderbali A."/>
            <person name="Dervinis C."/>
            <person name="Anghel I."/>
            <person name="Soltis D."/>
            <person name="Soltis P."/>
            <person name="Zapata F."/>
        </authorList>
    </citation>
    <scope>NUCLEOTIDE SEQUENCE</scope>
    <source>
        <strain evidence="3">UCBG92.1500</strain>
        <tissue evidence="3">Leaf</tissue>
    </source>
</reference>
<accession>A0AA88R5N1</accession>
<dbReference type="PANTHER" id="PTHR31625">
    <property type="match status" value="1"/>
</dbReference>